<dbReference type="GO" id="GO:0000177">
    <property type="term" value="C:cytoplasmic exosome (RNase complex)"/>
    <property type="evidence" value="ECO:0007669"/>
    <property type="project" value="TreeGrafter"/>
</dbReference>
<dbReference type="InterPro" id="IPR001247">
    <property type="entry name" value="ExoRNase_PH_dom1"/>
</dbReference>
<dbReference type="CDD" id="cd11370">
    <property type="entry name" value="RNase_PH_RRP41"/>
    <property type="match status" value="1"/>
</dbReference>
<dbReference type="InterPro" id="IPR050080">
    <property type="entry name" value="RNase_PH"/>
</dbReference>
<dbReference type="Proteomes" id="UP000010422">
    <property type="component" value="Unassembled WGS sequence"/>
</dbReference>
<evidence type="ECO:0000256" key="1">
    <source>
        <dbReference type="ARBA" id="ARBA00004496"/>
    </source>
</evidence>
<comment type="subunit">
    <text evidence="7">Component of the RNA exosome complex. Specifically part of the catalytically inactive RNA exosome core complex (Exo-9) which may associate with the catalytic subunits RRP6 and DIS3 in cytoplasmic- and nuclear-specific RNA exosome complex forms. Exo-9 is formed by a hexameric base ring of RNase PH domain-containing subunits and a cap ring consisting of CSL4, RRP4 and RRP40.</text>
</comment>
<comment type="subcellular location">
    <subcellularLocation>
        <location evidence="1">Cytoplasm</location>
    </subcellularLocation>
    <subcellularLocation>
        <location evidence="2">Nucleus</location>
        <location evidence="2">Nucleolus</location>
    </subcellularLocation>
</comment>
<dbReference type="SUPFAM" id="SSF55666">
    <property type="entry name" value="Ribonuclease PH domain 2-like"/>
    <property type="match status" value="1"/>
</dbReference>
<evidence type="ECO:0000256" key="7">
    <source>
        <dbReference type="ARBA" id="ARBA00063066"/>
    </source>
</evidence>
<evidence type="ECO:0000256" key="3">
    <source>
        <dbReference type="ARBA" id="ARBA00006678"/>
    </source>
</evidence>
<evidence type="ECO:0000259" key="9">
    <source>
        <dbReference type="Pfam" id="PF01138"/>
    </source>
</evidence>
<dbReference type="FunCoup" id="L0P9T6">
    <property type="interactions" value="301"/>
</dbReference>
<dbReference type="AlphaFoldDB" id="L0P9T6"/>
<dbReference type="Gene3D" id="3.30.230.70">
    <property type="entry name" value="GHMP Kinase, N-terminal domain"/>
    <property type="match status" value="1"/>
</dbReference>
<dbReference type="GO" id="GO:0071051">
    <property type="term" value="P:poly(A)-dependent snoRNA 3'-end processing"/>
    <property type="evidence" value="ECO:0007669"/>
    <property type="project" value="TreeGrafter"/>
</dbReference>
<keyword evidence="4" id="KW-0963">Cytoplasm</keyword>
<dbReference type="InterPro" id="IPR020568">
    <property type="entry name" value="Ribosomal_Su5_D2-typ_SF"/>
</dbReference>
<dbReference type="PANTHER" id="PTHR11953">
    <property type="entry name" value="EXOSOME COMPLEX COMPONENT"/>
    <property type="match status" value="1"/>
</dbReference>
<dbReference type="Pfam" id="PF01138">
    <property type="entry name" value="RNase_PH"/>
    <property type="match status" value="1"/>
</dbReference>
<comment type="similarity">
    <text evidence="3">Belongs to the RNase PH family.</text>
</comment>
<proteinExistence type="inferred from homology"/>
<comment type="caution">
    <text evidence="11">The sequence shown here is derived from an EMBL/GenBank/DDBJ whole genome shotgun (WGS) entry which is preliminary data.</text>
</comment>
<evidence type="ECO:0000256" key="4">
    <source>
        <dbReference type="ARBA" id="ARBA00022490"/>
    </source>
</evidence>
<dbReference type="VEuPathDB" id="FungiDB:PNEJI1_002813"/>
<gene>
    <name evidence="11" type="ORF">PNEJI1_002813</name>
</gene>
<evidence type="ECO:0000313" key="11">
    <source>
        <dbReference type="EMBL" id="CCJ29143.1"/>
    </source>
</evidence>
<dbReference type="InParanoid" id="L0P9T6"/>
<dbReference type="EMBL" id="CAKM01000160">
    <property type="protein sequence ID" value="CCJ29143.1"/>
    <property type="molecule type" value="Genomic_DNA"/>
</dbReference>
<evidence type="ECO:0000313" key="12">
    <source>
        <dbReference type="Proteomes" id="UP000010422"/>
    </source>
</evidence>
<evidence type="ECO:0000259" key="10">
    <source>
        <dbReference type="Pfam" id="PF03725"/>
    </source>
</evidence>
<evidence type="ECO:0000256" key="6">
    <source>
        <dbReference type="ARBA" id="ARBA00023242"/>
    </source>
</evidence>
<keyword evidence="5" id="KW-0271">Exosome</keyword>
<dbReference type="GO" id="GO:0034475">
    <property type="term" value="P:U4 snRNA 3'-end processing"/>
    <property type="evidence" value="ECO:0007669"/>
    <property type="project" value="TreeGrafter"/>
</dbReference>
<keyword evidence="6" id="KW-0539">Nucleus</keyword>
<dbReference type="Pfam" id="PF03725">
    <property type="entry name" value="RNase_PH_C"/>
    <property type="match status" value="1"/>
</dbReference>
<reference evidence="11 12" key="1">
    <citation type="journal article" date="2012" name="MBio">
        <title>De novo assembly of the Pneumocystis jirovecii genome from a single bronchoalveolar lavage fluid specimen from a patient.</title>
        <authorList>
            <person name="Cisse O.H."/>
            <person name="Pagni M."/>
            <person name="Hauser P.M."/>
        </authorList>
    </citation>
    <scope>NUCLEOTIDE SEQUENCE [LARGE SCALE GENOMIC DNA]</scope>
    <source>
        <strain evidence="11 12">SE8</strain>
    </source>
</reference>
<dbReference type="PANTHER" id="PTHR11953:SF0">
    <property type="entry name" value="EXOSOME COMPLEX COMPONENT RRP41"/>
    <property type="match status" value="1"/>
</dbReference>
<sequence length="250" mass="28331">MSLEILSIEGFRIDGRRWNELRHFTAKVDIDNFADGSSYVEQGNTKVICMVHGPIEPNTKSKVSLDRERITIDISIAAFSSVERKKRTKSDKRIQEYVACIQKVFEKAIQTGLHPRSEINICIQVLAQDGGMFNRILQTCINAVSLALINAGIPMYDYVSASTVGSTDTDPLLDLNAVEENSISWYTVAILGKSEDIILLQTETRIHMEKFEHMLSLALHGCQQIYKIMDNMFLNVILEYITFETSVKIY</sequence>
<dbReference type="InterPro" id="IPR015847">
    <property type="entry name" value="ExoRNase_PH_dom2"/>
</dbReference>
<dbReference type="STRING" id="1209962.L0P9T6"/>
<dbReference type="InterPro" id="IPR036345">
    <property type="entry name" value="ExoRNase_PH_dom2_sf"/>
</dbReference>
<dbReference type="GO" id="GO:0005730">
    <property type="term" value="C:nucleolus"/>
    <property type="evidence" value="ECO:0007669"/>
    <property type="project" value="UniProtKB-SubCell"/>
</dbReference>
<evidence type="ECO:0000256" key="8">
    <source>
        <dbReference type="ARBA" id="ARBA00077929"/>
    </source>
</evidence>
<dbReference type="GO" id="GO:0016075">
    <property type="term" value="P:rRNA catabolic process"/>
    <property type="evidence" value="ECO:0007669"/>
    <property type="project" value="TreeGrafter"/>
</dbReference>
<dbReference type="FunFam" id="3.30.230.70:FF:000004">
    <property type="entry name" value="Exosome complex component Rrp41"/>
    <property type="match status" value="1"/>
</dbReference>
<evidence type="ECO:0000256" key="5">
    <source>
        <dbReference type="ARBA" id="ARBA00022835"/>
    </source>
</evidence>
<organism evidence="12">
    <name type="scientific">Pneumocystis jirovecii</name>
    <name type="common">Human pneumocystis pneumonia agent</name>
    <dbReference type="NCBI Taxonomy" id="42068"/>
    <lineage>
        <taxon>Eukaryota</taxon>
        <taxon>Fungi</taxon>
        <taxon>Dikarya</taxon>
        <taxon>Ascomycota</taxon>
        <taxon>Taphrinomycotina</taxon>
        <taxon>Pneumocystomycetes</taxon>
        <taxon>Pneumocystaceae</taxon>
        <taxon>Pneumocystis</taxon>
    </lineage>
</organism>
<dbReference type="SUPFAM" id="SSF54211">
    <property type="entry name" value="Ribosomal protein S5 domain 2-like"/>
    <property type="match status" value="1"/>
</dbReference>
<feature type="domain" description="Exoribonuclease phosphorolytic" evidence="10">
    <location>
        <begin position="157"/>
        <end position="219"/>
    </location>
</feature>
<accession>L0P9T6</accession>
<dbReference type="GO" id="GO:0071028">
    <property type="term" value="P:nuclear mRNA surveillance"/>
    <property type="evidence" value="ECO:0007669"/>
    <property type="project" value="TreeGrafter"/>
</dbReference>
<protein>
    <recommendedName>
        <fullName evidence="8">Ribosomal RNA-processing protein 41</fullName>
    </recommendedName>
</protein>
<dbReference type="InterPro" id="IPR027408">
    <property type="entry name" value="PNPase/RNase_PH_dom_sf"/>
</dbReference>
<name>L0P9T6_PNEJI</name>
<feature type="domain" description="Exoribonuclease phosphorolytic" evidence="9">
    <location>
        <begin position="20"/>
        <end position="154"/>
    </location>
</feature>
<dbReference type="GO" id="GO:0000176">
    <property type="term" value="C:nuclear exosome (RNase complex)"/>
    <property type="evidence" value="ECO:0007669"/>
    <property type="project" value="UniProtKB-ARBA"/>
</dbReference>
<evidence type="ECO:0000256" key="2">
    <source>
        <dbReference type="ARBA" id="ARBA00004604"/>
    </source>
</evidence>
<dbReference type="GO" id="GO:0003723">
    <property type="term" value="F:RNA binding"/>
    <property type="evidence" value="ECO:0007669"/>
    <property type="project" value="TreeGrafter"/>
</dbReference>